<feature type="transmembrane region" description="Helical" evidence="2">
    <location>
        <begin position="249"/>
        <end position="269"/>
    </location>
</feature>
<name>X6NMJ7_RETFI</name>
<evidence type="ECO:0000313" key="3">
    <source>
        <dbReference type="EMBL" id="ETO26627.1"/>
    </source>
</evidence>
<proteinExistence type="predicted"/>
<feature type="compositionally biased region" description="Acidic residues" evidence="1">
    <location>
        <begin position="86"/>
        <end position="100"/>
    </location>
</feature>
<evidence type="ECO:0000256" key="1">
    <source>
        <dbReference type="SAM" id="MobiDB-lite"/>
    </source>
</evidence>
<evidence type="ECO:0000256" key="2">
    <source>
        <dbReference type="SAM" id="Phobius"/>
    </source>
</evidence>
<evidence type="ECO:0000313" key="4">
    <source>
        <dbReference type="Proteomes" id="UP000023152"/>
    </source>
</evidence>
<protein>
    <submittedName>
        <fullName evidence="3">Uncharacterized protein</fullName>
    </submittedName>
</protein>
<reference evidence="3 4" key="1">
    <citation type="journal article" date="2013" name="Curr. Biol.">
        <title>The Genome of the Foraminiferan Reticulomyxa filosa.</title>
        <authorList>
            <person name="Glockner G."/>
            <person name="Hulsmann N."/>
            <person name="Schleicher M."/>
            <person name="Noegel A.A."/>
            <person name="Eichinger L."/>
            <person name="Gallinger C."/>
            <person name="Pawlowski J."/>
            <person name="Sierra R."/>
            <person name="Euteneuer U."/>
            <person name="Pillet L."/>
            <person name="Moustafa A."/>
            <person name="Platzer M."/>
            <person name="Groth M."/>
            <person name="Szafranski K."/>
            <person name="Schliwa M."/>
        </authorList>
    </citation>
    <scope>NUCLEOTIDE SEQUENCE [LARGE SCALE GENOMIC DNA]</scope>
</reference>
<dbReference type="AlphaFoldDB" id="X6NMJ7"/>
<dbReference type="Proteomes" id="UP000023152">
    <property type="component" value="Unassembled WGS sequence"/>
</dbReference>
<feature type="transmembrane region" description="Helical" evidence="2">
    <location>
        <begin position="561"/>
        <end position="584"/>
    </location>
</feature>
<comment type="caution">
    <text evidence="3">The sequence shown here is derived from an EMBL/GenBank/DDBJ whole genome shotgun (WGS) entry which is preliminary data.</text>
</comment>
<organism evidence="3 4">
    <name type="scientific">Reticulomyxa filosa</name>
    <dbReference type="NCBI Taxonomy" id="46433"/>
    <lineage>
        <taxon>Eukaryota</taxon>
        <taxon>Sar</taxon>
        <taxon>Rhizaria</taxon>
        <taxon>Retaria</taxon>
        <taxon>Foraminifera</taxon>
        <taxon>Monothalamids</taxon>
        <taxon>Reticulomyxidae</taxon>
        <taxon>Reticulomyxa</taxon>
    </lineage>
</organism>
<feature type="region of interest" description="Disordered" evidence="1">
    <location>
        <begin position="86"/>
        <end position="113"/>
    </location>
</feature>
<feature type="transmembrane region" description="Helical" evidence="2">
    <location>
        <begin position="58"/>
        <end position="77"/>
    </location>
</feature>
<keyword evidence="2" id="KW-0472">Membrane</keyword>
<feature type="transmembrane region" description="Helical" evidence="2">
    <location>
        <begin position="482"/>
        <end position="506"/>
    </location>
</feature>
<keyword evidence="4" id="KW-1185">Reference proteome</keyword>
<keyword evidence="2" id="KW-0812">Transmembrane</keyword>
<gene>
    <name evidence="3" type="ORF">RFI_10509</name>
</gene>
<feature type="transmembrane region" description="Helical" evidence="2">
    <location>
        <begin position="342"/>
        <end position="366"/>
    </location>
</feature>
<sequence>MALNISEKIRHGVYLSGNRFSQSAKEFPGFWDDTPLPSYVSNSESGAPNLYISNDQQFVQYFLIVFCFSITELFLFFSLQDDLDNDDNDNENDENDESDEKNDTNANANKTEIKEKQEAFTKTGFFMQMQMSWTVLTHWSVLIVVLVLAMLYFNFANYYSKGYPLSSFSLAYFENPSLFATVVLLLVIFCTNLLLLVAFLKYKLAPAKYVRNIHKHTRTNLLDLYLGSSMDTTANGGRRHVECTHVLQWLLYLFGWLMTMAGVIVYFALESLPNNNTLHLSSTLLTVVQKSLAFLLSIHNSFIVPNLSLLSIHIISSCLSYVRCWQSQPSSSQQRHYSTFSYNFIILSLRSLTCIIVPLLIALAFYDNCARTWVDYWQLCQFSSSNGPSSIAIQANLVWDKTLFPVTQIKSKSLNLLYWGDICHKGFTHSFQYEKWCNVLLVKMIINIFTPWIEVLLCNSCCNTPPVILKVESASLISNLELTLLIGMFCPFIVPLCACCILSNYWKFKYLLNKYPQCRLSDADPPSLMVSLVCAYLLQQLAWILTVIFNHNMYYNHRVCWFLICFGFLAIHICGFLLAFVLVCRNNTHNIRVSVLVWISSNNLGDDVEIATRKPLRSTQHDDIETFYTKLG</sequence>
<accession>X6NMJ7</accession>
<feature type="transmembrane region" description="Helical" evidence="2">
    <location>
        <begin position="302"/>
        <end position="322"/>
    </location>
</feature>
<keyword evidence="2" id="KW-1133">Transmembrane helix</keyword>
<feature type="transmembrane region" description="Helical" evidence="2">
    <location>
        <begin position="178"/>
        <end position="200"/>
    </location>
</feature>
<dbReference type="EMBL" id="ASPP01007736">
    <property type="protein sequence ID" value="ETO26627.1"/>
    <property type="molecule type" value="Genomic_DNA"/>
</dbReference>
<feature type="transmembrane region" description="Helical" evidence="2">
    <location>
        <begin position="527"/>
        <end position="549"/>
    </location>
</feature>
<feature type="transmembrane region" description="Helical" evidence="2">
    <location>
        <begin position="136"/>
        <end position="158"/>
    </location>
</feature>